<dbReference type="PROSITE" id="PS51257">
    <property type="entry name" value="PROKAR_LIPOPROTEIN"/>
    <property type="match status" value="1"/>
</dbReference>
<dbReference type="RefSeq" id="WP_322809095.1">
    <property type="nucleotide sequence ID" value="NZ_JAVBVO010000003.1"/>
</dbReference>
<protein>
    <submittedName>
        <fullName evidence="1">Glycoside hydrolase</fullName>
    </submittedName>
</protein>
<dbReference type="AlphaFoldDB" id="A0AAW9K7H7"/>
<gene>
    <name evidence="1" type="ORF">RAK27_11070</name>
</gene>
<proteinExistence type="predicted"/>
<keyword evidence="1" id="KW-0378">Hydrolase</keyword>
<name>A0AAW9K7H7_CARML</name>
<sequence length="782" mass="88979">MNFKKIVTSLALLSLTMTGCGITGQSKTNKASLKVTEQEFSKNKSYAKKDFDYKVDPETFQLSLTTNGKTEIVAQPQQPRKIADYQETASEISWSYPDEHVEITLKKEKDHLAVKILNQAKKDNTFSWPKIDAENYTLPIAEGKSIPNNQPEWLKYFLGNNEIDLLEAFSMSFFSINQPNFATTFVLDNTFNSQMIAATEPHLSFETSHTFVGFDPNKTLNYRIYLTDNDPVAIAKTYQKDRVALDKFKTLEQKAQENPEINKMNGALQIYFWNNRLLTSDDVKWQALAAKIDEPIFKWIGELLAKYGEDGDEEYQSILPAIKAGEAYKYEQNVFLNSLNYVLLYPEFYNSEIFTKPDEVASKLIEKGVDKLTEQERYTLNQHLMAGTLGTDVTKPLEQWGQKASTDVLTDMKKSGINKAWIGLPNWANGLMNPKMVAEANDKGYLVGPYDSYQSIQEDASIDWNTASFPNPTLYEDATITNKKGDKIPGFLGKGRKLNSTLIFPDVKERVTGILANNIPFNSWFLDTDAAGEIYNDYDPTHKTTQADDVDARLKRMNYLNSLGMVVGAETGNDFASEGMVYAHGLETPVIMWSDPDMRQNKESEYYVGDYAAVDGGIPSKYNKVVPIKDEYKPIYTDPLYSVPLYKLVYNRSVITSHHWEWDSYKIKGLTGQRRLQEYLYNTPPMVHLDQATWQDRKEDIVQNAKTWTPFQEKALQHEMTNFSYLSEDRLVQRTDFGADLSVVANFSKTDFQLGKETIPPGTALIIEGTKTTLIDTRTVEK</sequence>
<dbReference type="GO" id="GO:0016787">
    <property type="term" value="F:hydrolase activity"/>
    <property type="evidence" value="ECO:0007669"/>
    <property type="project" value="UniProtKB-KW"/>
</dbReference>
<accession>A0AAW9K7H7</accession>
<evidence type="ECO:0000313" key="2">
    <source>
        <dbReference type="Proteomes" id="UP001290462"/>
    </source>
</evidence>
<dbReference type="InterPro" id="IPR021459">
    <property type="entry name" value="GH101-related"/>
</dbReference>
<reference evidence="1" key="1">
    <citation type="submission" date="2023-08" db="EMBL/GenBank/DDBJ databases">
        <title>Genomic characterization of piscicolin 126 produced by Carnobacterium maltaromaticum CM22 strain isolated from salmon (Salmo salar).</title>
        <authorList>
            <person name="Gonzalez-Gragera E."/>
            <person name="Garcia-Lopez J.D."/>
            <person name="Teso-Perez C."/>
            <person name="Gimenez-Hernandez I."/>
            <person name="Peralta-Sanchez J.M."/>
            <person name="Valdivia E."/>
            <person name="Montalban-Lopez M."/>
            <person name="Martin-Platero A.M."/>
            <person name="Banos A."/>
            <person name="Martinez-Bueno M."/>
        </authorList>
    </citation>
    <scope>NUCLEOTIDE SEQUENCE</scope>
    <source>
        <strain evidence="1">CM22</strain>
    </source>
</reference>
<comment type="caution">
    <text evidence="1">The sequence shown here is derived from an EMBL/GenBank/DDBJ whole genome shotgun (WGS) entry which is preliminary data.</text>
</comment>
<evidence type="ECO:0000313" key="1">
    <source>
        <dbReference type="EMBL" id="MDZ5759201.1"/>
    </source>
</evidence>
<dbReference type="Pfam" id="PF11308">
    <property type="entry name" value="Glyco_hydro_129"/>
    <property type="match status" value="1"/>
</dbReference>
<organism evidence="1 2">
    <name type="scientific">Carnobacterium maltaromaticum</name>
    <name type="common">Carnobacterium piscicola</name>
    <dbReference type="NCBI Taxonomy" id="2751"/>
    <lineage>
        <taxon>Bacteria</taxon>
        <taxon>Bacillati</taxon>
        <taxon>Bacillota</taxon>
        <taxon>Bacilli</taxon>
        <taxon>Lactobacillales</taxon>
        <taxon>Carnobacteriaceae</taxon>
        <taxon>Carnobacterium</taxon>
    </lineage>
</organism>
<dbReference type="Proteomes" id="UP001290462">
    <property type="component" value="Unassembled WGS sequence"/>
</dbReference>
<dbReference type="EMBL" id="JAVBVO010000003">
    <property type="protein sequence ID" value="MDZ5759201.1"/>
    <property type="molecule type" value="Genomic_DNA"/>
</dbReference>